<evidence type="ECO:0000313" key="1">
    <source>
        <dbReference type="EMBL" id="KAI3685373.1"/>
    </source>
</evidence>
<organism evidence="1 2">
    <name type="scientific">Arctium lappa</name>
    <name type="common">Greater burdock</name>
    <name type="synonym">Lappa major</name>
    <dbReference type="NCBI Taxonomy" id="4217"/>
    <lineage>
        <taxon>Eukaryota</taxon>
        <taxon>Viridiplantae</taxon>
        <taxon>Streptophyta</taxon>
        <taxon>Embryophyta</taxon>
        <taxon>Tracheophyta</taxon>
        <taxon>Spermatophyta</taxon>
        <taxon>Magnoliopsida</taxon>
        <taxon>eudicotyledons</taxon>
        <taxon>Gunneridae</taxon>
        <taxon>Pentapetalae</taxon>
        <taxon>asterids</taxon>
        <taxon>campanulids</taxon>
        <taxon>Asterales</taxon>
        <taxon>Asteraceae</taxon>
        <taxon>Carduoideae</taxon>
        <taxon>Cardueae</taxon>
        <taxon>Arctiinae</taxon>
        <taxon>Arctium</taxon>
    </lineage>
</organism>
<reference evidence="1 2" key="2">
    <citation type="journal article" date="2022" name="Mol. Ecol. Resour.">
        <title>The genomes of chicory, endive, great burdock and yacon provide insights into Asteraceae paleo-polyploidization history and plant inulin production.</title>
        <authorList>
            <person name="Fan W."/>
            <person name="Wang S."/>
            <person name="Wang H."/>
            <person name="Wang A."/>
            <person name="Jiang F."/>
            <person name="Liu H."/>
            <person name="Zhao H."/>
            <person name="Xu D."/>
            <person name="Zhang Y."/>
        </authorList>
    </citation>
    <scope>NUCLEOTIDE SEQUENCE [LARGE SCALE GENOMIC DNA]</scope>
    <source>
        <strain evidence="2">cv. Niubang</strain>
    </source>
</reference>
<dbReference type="EMBL" id="CM042058">
    <property type="protein sequence ID" value="KAI3685373.1"/>
    <property type="molecule type" value="Genomic_DNA"/>
</dbReference>
<reference evidence="2" key="1">
    <citation type="journal article" date="2022" name="Mol. Ecol. Resour.">
        <title>The genomes of chicory, endive, great burdock and yacon provide insights into Asteraceae palaeo-polyploidization history and plant inulin production.</title>
        <authorList>
            <person name="Fan W."/>
            <person name="Wang S."/>
            <person name="Wang H."/>
            <person name="Wang A."/>
            <person name="Jiang F."/>
            <person name="Liu H."/>
            <person name="Zhao H."/>
            <person name="Xu D."/>
            <person name="Zhang Y."/>
        </authorList>
    </citation>
    <scope>NUCLEOTIDE SEQUENCE [LARGE SCALE GENOMIC DNA]</scope>
    <source>
        <strain evidence="2">cv. Niubang</strain>
    </source>
</reference>
<name>A0ACB8YJA8_ARCLA</name>
<gene>
    <name evidence="1" type="ORF">L6452_34615</name>
</gene>
<proteinExistence type="predicted"/>
<protein>
    <submittedName>
        <fullName evidence="1">Uncharacterized protein</fullName>
    </submittedName>
</protein>
<dbReference type="Proteomes" id="UP001055879">
    <property type="component" value="Linkage Group LG12"/>
</dbReference>
<comment type="caution">
    <text evidence="1">The sequence shown here is derived from an EMBL/GenBank/DDBJ whole genome shotgun (WGS) entry which is preliminary data.</text>
</comment>
<accession>A0ACB8YJA8</accession>
<keyword evidence="2" id="KW-1185">Reference proteome</keyword>
<sequence>MKSPMVSRYLIILVFSILVIIPSTFLASADGDDLSYAAPPPPPPCSSKRRGLANGDPIPNPGRDPSNGVIGTNSATP</sequence>
<evidence type="ECO:0000313" key="2">
    <source>
        <dbReference type="Proteomes" id="UP001055879"/>
    </source>
</evidence>